<reference evidence="1" key="1">
    <citation type="submission" date="2023-07" db="EMBL/GenBank/DDBJ databases">
        <authorList>
            <consortium name="AG Swart"/>
            <person name="Singh M."/>
            <person name="Singh A."/>
            <person name="Seah K."/>
            <person name="Emmerich C."/>
        </authorList>
    </citation>
    <scope>NUCLEOTIDE SEQUENCE</scope>
    <source>
        <strain evidence="1">DP1</strain>
    </source>
</reference>
<accession>A0AAD1XSN5</accession>
<dbReference type="EMBL" id="CAMPGE010019832">
    <property type="protein sequence ID" value="CAI2378138.1"/>
    <property type="molecule type" value="Genomic_DNA"/>
</dbReference>
<sequence>MDYVVHQENVGDKKEQQILRKILSGFEDLSAKGWFRSKPSKMLRLNYELVKRMESTSFQGMMKVDLPRETIHTVRFYCHSKTLRKKVFQMLKHLQNVRINIFQIRFFSPGIKQRFAKIKPDIIRIVPNILKEAYFKSFLFARKEFMVLLDNLYNVEKLNLATCKIKNPESVVLKTTNFKLKNIEIMFCSSFHTLFVTYDAQDYEEFLCAISNSALKNSVTNLVCFPESGYEIRKELHTKYGLEHLTMNHIHKSN</sequence>
<comment type="caution">
    <text evidence="1">The sequence shown here is derived from an EMBL/GenBank/DDBJ whole genome shotgun (WGS) entry which is preliminary data.</text>
</comment>
<dbReference type="Proteomes" id="UP001295684">
    <property type="component" value="Unassembled WGS sequence"/>
</dbReference>
<name>A0AAD1XSN5_EUPCR</name>
<organism evidence="1 2">
    <name type="scientific">Euplotes crassus</name>
    <dbReference type="NCBI Taxonomy" id="5936"/>
    <lineage>
        <taxon>Eukaryota</taxon>
        <taxon>Sar</taxon>
        <taxon>Alveolata</taxon>
        <taxon>Ciliophora</taxon>
        <taxon>Intramacronucleata</taxon>
        <taxon>Spirotrichea</taxon>
        <taxon>Hypotrichia</taxon>
        <taxon>Euplotida</taxon>
        <taxon>Euplotidae</taxon>
        <taxon>Moneuplotes</taxon>
    </lineage>
</organism>
<keyword evidence="2" id="KW-1185">Reference proteome</keyword>
<evidence type="ECO:0000313" key="2">
    <source>
        <dbReference type="Proteomes" id="UP001295684"/>
    </source>
</evidence>
<proteinExistence type="predicted"/>
<protein>
    <submittedName>
        <fullName evidence="1">Uncharacterized protein</fullName>
    </submittedName>
</protein>
<gene>
    <name evidence="1" type="ORF">ECRASSUSDP1_LOCUS19533</name>
</gene>
<dbReference type="AlphaFoldDB" id="A0AAD1XSN5"/>
<evidence type="ECO:0000313" key="1">
    <source>
        <dbReference type="EMBL" id="CAI2378138.1"/>
    </source>
</evidence>